<accession>A0ABP0JEM0</accession>
<evidence type="ECO:0000313" key="3">
    <source>
        <dbReference type="Proteomes" id="UP001642484"/>
    </source>
</evidence>
<dbReference type="InterPro" id="IPR036361">
    <property type="entry name" value="SAP_dom_sf"/>
</dbReference>
<feature type="domain" description="SAP" evidence="1">
    <location>
        <begin position="68"/>
        <end position="102"/>
    </location>
</feature>
<organism evidence="2 3">
    <name type="scientific">Durusdinium trenchii</name>
    <dbReference type="NCBI Taxonomy" id="1381693"/>
    <lineage>
        <taxon>Eukaryota</taxon>
        <taxon>Sar</taxon>
        <taxon>Alveolata</taxon>
        <taxon>Dinophyceae</taxon>
        <taxon>Suessiales</taxon>
        <taxon>Symbiodiniaceae</taxon>
        <taxon>Durusdinium</taxon>
    </lineage>
</organism>
<reference evidence="2 3" key="1">
    <citation type="submission" date="2024-02" db="EMBL/GenBank/DDBJ databases">
        <authorList>
            <person name="Chen Y."/>
            <person name="Shah S."/>
            <person name="Dougan E. K."/>
            <person name="Thang M."/>
            <person name="Chan C."/>
        </authorList>
    </citation>
    <scope>NUCLEOTIDE SEQUENCE [LARGE SCALE GENOMIC DNA]</scope>
</reference>
<evidence type="ECO:0000259" key="1">
    <source>
        <dbReference type="PROSITE" id="PS50800"/>
    </source>
</evidence>
<dbReference type="Pfam" id="PF02037">
    <property type="entry name" value="SAP"/>
    <property type="match status" value="1"/>
</dbReference>
<evidence type="ECO:0000313" key="2">
    <source>
        <dbReference type="EMBL" id="CAK9012725.1"/>
    </source>
</evidence>
<gene>
    <name evidence="2" type="ORF">CCMP2556_LOCUS10973</name>
</gene>
<dbReference type="EMBL" id="CAXAMN010005184">
    <property type="protein sequence ID" value="CAK9012725.1"/>
    <property type="molecule type" value="Genomic_DNA"/>
</dbReference>
<comment type="caution">
    <text evidence="2">The sequence shown here is derived from an EMBL/GenBank/DDBJ whole genome shotgun (WGS) entry which is preliminary data.</text>
</comment>
<dbReference type="SUPFAM" id="SSF68906">
    <property type="entry name" value="SAP domain"/>
    <property type="match status" value="1"/>
</dbReference>
<name>A0ABP0JEM0_9DINO</name>
<proteinExistence type="predicted"/>
<dbReference type="Gene3D" id="1.10.720.30">
    <property type="entry name" value="SAP domain"/>
    <property type="match status" value="1"/>
</dbReference>
<protein>
    <recommendedName>
        <fullName evidence="1">SAP domain-containing protein</fullName>
    </recommendedName>
</protein>
<dbReference type="PROSITE" id="PS50800">
    <property type="entry name" value="SAP"/>
    <property type="match status" value="1"/>
</dbReference>
<sequence>MRAKQLKQVLTTAWLVSGFVVSSYRSFCLQKPGHRHGLGRLAAPNKDPQGIKPVEENEPRVLFSRDDLQKLTNVQLKEILRALGLKVSGRKADLVERLVDHKAEIQGVRSGKREIPKAKEPAILETDVFIALDKTVQKLETLLQEERVVFLRAGVASGKSTLAQYLCREQPSKYLQVCPPAPGKETDAECWYKALLQAVSPADVVRDLQIAFELLSKKRTGLGV</sequence>
<dbReference type="InterPro" id="IPR003034">
    <property type="entry name" value="SAP_dom"/>
</dbReference>
<dbReference type="SMART" id="SM00513">
    <property type="entry name" value="SAP"/>
    <property type="match status" value="1"/>
</dbReference>
<keyword evidence="3" id="KW-1185">Reference proteome</keyword>
<dbReference type="Proteomes" id="UP001642484">
    <property type="component" value="Unassembled WGS sequence"/>
</dbReference>